<feature type="transmembrane region" description="Helical" evidence="17">
    <location>
        <begin position="3724"/>
        <end position="3748"/>
    </location>
</feature>
<dbReference type="GO" id="GO:0003356">
    <property type="term" value="P:regulation of cilium beat frequency"/>
    <property type="evidence" value="ECO:0007669"/>
    <property type="project" value="TreeGrafter"/>
</dbReference>
<sequence length="3864" mass="426085">MTGDSSDTSGASELAHPHENAGQPTTAETLQEQCSPAEAANNGLSSRGGSTSSIAKDPNGQPPSAVPPLQGLSALNLEESGRTEAVELREVEELEMPQYRVDDLFEWEKLNCETPYYLQDMSFETPEKQAERQALKTHKEVIAALEESWAYFAKDSQNRISKEEYARVLLRICLVLVPQLRGREVMDLIEEEWRHDSRGEDGLSRSAFFESFFQLADIWTPGIDGSVYAEFLRRLFRRITIKRARTKTGARMTKIKPKIVVKVLNKDLKKPDSEQPDQADTQQVDLIVNSDGDAKCVAEWSKTEHEAVEALLVAHMSGEKSPLDSLELREEVLHDCTEVSQDEPLSTEWADYSNIAPLGAASRAFLESVFSKSVAAVLQETRNQGDQANSENCTTPEPVSGEQQESAQPATEAITEPTPPQPTPPRPRRHFADYQSKSDLPLRISGVSEEELRPFKSIGLPIQMEGMPKLVRLKEAPPLLLNAQAGDNDVMEHEKVQECESEEAQEPGPHKVVCRLDESQVALLQDLTSVDGNELSLDDLKNALSLEKGEIPVASSAPGVPDLEPEPTSAQVQEDQAEPEPKPEPPLDAEPDSHPEPHENFEPEGEAEPEMQMQPQLETVPEADAGQPTHDAELEKDSTETIAEETEAAPVPEIQEAPPMEEDVDAEAVMQTKDTAEPSARLTKHLTNFKTRVFYSLREETLKRTRAKSFRRSIMIKGVGSVIVRRLSEFRNPHALQMRTDGKAQTEHISENPSLPIELSQETDPLLNEGQVDEEPWHKAYLQPEEPPQEHTIMVTEEDEVAFAQEPRQAILIVGPNGPAEYLLTALCKISPSLLTPLGRRLTRMMRRGSRVPVLEALLLTLEFMASKRSRTAGYVLELPNGDKQEVNAFLKHLRDLSGRRRLNWPELLLRHSRICEQRRHRRREERRRAILERKRASQKDGTEKPKEGALPSVEGGSLVSQSSNELRQLLGQEVGGVIAVSGGPSLSEPQNIAALAELASKRDRTPPSASKKSGSNLGGENVEGSSAAEAAGVPAAVTGNSAEEQKGAEEGSKIFAENPESRSLDPSQLVKGETKGETAKPAEGKKEEGASNRQADVEGLEVSGDCGPTMQREAEPTQPAQAFEQDGCMPTASNHKSSMDGEEVEPSRELSNAAADVQGRKATDKTVASPIPHTNDGSQLNFDGEGVPLKSDTSSPKGSLVLEHHTDDAVPTTAPDLPPSDNSGEEPNRAQEGNSTSPLSADTSEKVPEKNKMELEPLMAEDGGSELSSSEASNSDSEAEEQFRIAAADASQPQPNPLMDAFPSRAVFLMIDPKDSSRTLMVDTTSGAVIDEFRTDSGDNADTGDVAEGIQEGEEAIELSFNADADLLEEVKKALPPNFSGASSFEEELARLGEQRSQGLLSQRLLLQHLLQTLGPNRVVFFAAGEDEDQEDDSTLETQVVMAGPRIAAALEFLAVRPVGEVAAPVQGASEVQDFSELLLRDDEVQEPAEESGNKTEGSADNREENDVPGGVEATEGQEGDNVDQNDLTTATVADGDEEPPRLTVPPKKFPMADDIWGESQLEHIHSEGGPAPVSDEAKAPPGTSVSDADNSEEEPDVKEQHEEPSNAGSTGALNHLLQRRWTAWGPYCPVSLQENAKVVEGQKQFAVEFAGKLFLLADEEKRAKFLKDPKKYVDVPPALPPNTNVYLFGPSYAGAAKQARLLSRTYGLITLDVEREIAEGHRRNEEEKRRMMEEEERRKEERLLQERLQKERQREEEEQRLMRAEDNPERLALVFPEILDEDYKPESTMNGEALEGANAQRPLRGPQTSAPTGGVGSSSDRGNMSSPAEPEAGTTGDAANANKEALFMTSDAEEKLLNEGQALGNETVVRLIAQTLGIEENLHRADALDKYHAEMEALMRKKTLKREHKADDEGDEEQEEEEEANEETGEATSGDRKKNKVKEACPPPPAAPPELLKVETGFVLVHQPPTQAFLQQMARLGIEFNHIIHFTNNPEDIEEAEAAGATQFACTDSEVVFEDEMEQPEIDASEKEREKEIDDALVLDIEVEPTKIEATLTDLLKHYRLRQLIDPFYIKPDPPERVVPPPNLEEIYARIEQITSFDGPPEGEEWEKASKMFPFLPPLPLVLYGDVGNYCPVTLRDEKWLLPGKPRLSLQVRQRVYMVFDEEKKYKFIADTRRYLPSLDKCNDTNETGTLRVPPPRVAFMGSLGSEVEKRVTQLSNEYAMPFLDLWHCSVAFMGSLGSEVEKRVTQLSNEYAMPFLDLRSAFPLALKKQLLLHLRREKRAALEEALDDHSTDESEGPLDEAENALWQLLSLSSNNLPEAHNDTLKQAWLELQEETQQKLCQEALRSVLHPEIGPAFIQAGVFTNPLVDAPTTEDGEEHAGFNIGRLMDKAGRLPDCVVIFLCADEVGVSRCLDLAKIDREEEEAKRRKALERKQKRKNRRKAPVDSSAEGDSESGTGGEGDEAEEGDAERDVALLDCAKSFAMAGVPVLTVRSELCEGTLLATPFCQRLLRCRAVRLSKYLLCSPMNVDAMIAKQIAEWCGALYLSPLQLMQEVTAASAPTSALGKYIVGDLQQGKAVAPCCTCRLIAARLRSHEVKQRGFLLDGCGLEGVGIQELMEMLHGAPHEITSLSRKHRLEHNSLESSSLTEVSSPVEDEGPRPEPEQPQDEAAGQSLDSPHPEELPDEGSKGAEGSVTAVSDSVEAKQPDRSPHPESLEGEEGEAPEPAHEELEDEGQQGSAERTPSIPPLHLGELPQSADLRGQYPLPVGSGTETPSPGAQSTPPSASPGEKPEDLRVCELEEEEEESDHVMPPPPFPLVDIVFVFEPESDDLWSEDERLLQEEEPKTPNKGTPKKRPCYPYGDGRDILAAPELAEARRVFQSEAVRQQVEAFRSFGVRVVNVPAGTSEWRQFDLVQKEIEAMLRRRHCYERLKAQGRPARCPIEQRTDIAAEGFLASYCPVCLTVDLLLSQPKPYLQQQLPELLPRRLSSEETDQCAAVALKGYCPVTLVSNGELVHGNRQLLVSYGEETFCFATEECLKQFMLYPADYRSRAQLPARLTGSQRLGLPPKTLSGIAQAARERCMQQAEAAGASGNLLMAEEGLAELRDTLKDALTYIESKLTSRHDTAEEPFATKQVNGHSVSTLDVLMEALVFVGTNRPLHPQYNQHSSAVRLVAHYLRAKNPLISGRAKVEAEAALQTFIEECQTPFDARQAILQFHHHMEKEGQSYLPPEQVKAHQAKVAPEKLLEEWSHLSELNYARLWHQEQQQQRKPGERAASEMAVRREVPGLKRLCLGAFAALCLAASSSVHAVNDSEATPNPWGDSLQKYNIPFIHGSGVYVDLGNTKVVKGRKYREPAGQCPVMGKVITLQQPTTNASIWPGDYLARVPTQGSPQDVQPLGGGFAMWETTPVKISPMTLSELKKMAEKQHAKNDPTSPATQKLQKVQDDHGLCAWWAWSTFAKNSGNTLETKYRYPFVWDGEKKVCTLLAVSMQLLQGAGKYCTAGDESPTLTWYCFYPEKTTRNISYNSPYIREDHASMCPEKPINGAHFGVWNGTACARMVPRYRQQVDTPEDCGRAVFKVSSSDNPTRYTHTPTAQGTPDDASNAVPTLWPVGAFGDDQPDSQGVGVNYANWFSDGYCEMYDTVPTCLTQAPGQLAYTSLGSIDSRDTELPPCTSASEGWKIYGYCECGGENGEPWVCENGVWVGGSDECDCSSILPLALGLSVGLLVPVTAIAAYLLYRRRRQNSQGGPSEKKRLLSEDKGGDEEFSKVQQRRNHKRSDLAQEAEPSFWGGKKPKLNPRGGAIAASDRHIYTSKRNGRHKQLLLLFVYLRIDRIKQGTDTCSCCCLSVSSRKDD</sequence>
<reference evidence="18" key="2">
    <citation type="submission" date="2013-10" db="EMBL/GenBank/DDBJ databases">
        <authorList>
            <person name="Aslett M."/>
        </authorList>
    </citation>
    <scope>NUCLEOTIDE SEQUENCE [LARGE SCALE GENOMIC DNA]</scope>
    <source>
        <strain evidence="18">Houghton</strain>
    </source>
</reference>
<evidence type="ECO:0000256" key="15">
    <source>
        <dbReference type="ARBA" id="ARBA00023273"/>
    </source>
</evidence>
<dbReference type="GO" id="GO:0030030">
    <property type="term" value="P:cell projection organization"/>
    <property type="evidence" value="ECO:0007669"/>
    <property type="project" value="UniProtKB-KW"/>
</dbReference>
<feature type="compositionally biased region" description="Low complexity" evidence="16">
    <location>
        <begin position="407"/>
        <end position="416"/>
    </location>
</feature>
<evidence type="ECO:0000256" key="12">
    <source>
        <dbReference type="ARBA" id="ARBA00023136"/>
    </source>
</evidence>
<accession>U6GS04</accession>
<evidence type="ECO:0000256" key="2">
    <source>
        <dbReference type="ARBA" id="ARBA00004479"/>
    </source>
</evidence>
<evidence type="ECO:0000256" key="3">
    <source>
        <dbReference type="ARBA" id="ARBA00007098"/>
    </source>
</evidence>
<feature type="compositionally biased region" description="Basic and acidic residues" evidence="16">
    <location>
        <begin position="3760"/>
        <end position="3777"/>
    </location>
</feature>
<name>U6GS04_9EIME</name>
<evidence type="ECO:0000256" key="1">
    <source>
        <dbReference type="ARBA" id="ARBA00004430"/>
    </source>
</evidence>
<feature type="compositionally biased region" description="Polar residues" evidence="16">
    <location>
        <begin position="2777"/>
        <end position="2790"/>
    </location>
</feature>
<feature type="compositionally biased region" description="Acidic residues" evidence="16">
    <location>
        <begin position="1914"/>
        <end position="1931"/>
    </location>
</feature>
<feature type="compositionally biased region" description="Basic and acidic residues" evidence="16">
    <location>
        <begin position="1493"/>
        <end position="1507"/>
    </location>
</feature>
<dbReference type="Gene3D" id="3.50.4.10">
    <property type="entry name" value="Hepatocyte Growth Factor"/>
    <property type="match status" value="2"/>
</dbReference>
<evidence type="ECO:0000313" key="19">
    <source>
        <dbReference type="Proteomes" id="UP000018201"/>
    </source>
</evidence>
<evidence type="ECO:0000313" key="18">
    <source>
        <dbReference type="EMBL" id="CDI82023.1"/>
    </source>
</evidence>
<evidence type="ECO:0000256" key="7">
    <source>
        <dbReference type="ARBA" id="ARBA00022692"/>
    </source>
</evidence>
<feature type="compositionally biased region" description="Basic and acidic residues" evidence="16">
    <location>
        <begin position="2841"/>
        <end position="2853"/>
    </location>
</feature>
<feature type="compositionally biased region" description="Polar residues" evidence="16">
    <location>
        <begin position="3592"/>
        <end position="3606"/>
    </location>
</feature>
<feature type="compositionally biased region" description="Polar residues" evidence="16">
    <location>
        <begin position="381"/>
        <end position="406"/>
    </location>
</feature>
<feature type="region of interest" description="Disordered" evidence="16">
    <location>
        <begin position="1904"/>
        <end position="1955"/>
    </location>
</feature>
<keyword evidence="9" id="KW-0970">Cilium biogenesis/degradation</keyword>
<feature type="region of interest" description="Disordered" evidence="16">
    <location>
        <begin position="3754"/>
        <end position="3808"/>
    </location>
</feature>
<protein>
    <recommendedName>
        <fullName evidence="5">Cilia- and flagella-associated protein 206</fullName>
    </recommendedName>
</protein>
<comment type="similarity">
    <text evidence="3">Belongs to the apicomplexan parasites AMA1 family.</text>
</comment>
<dbReference type="GO" id="GO:0016020">
    <property type="term" value="C:membrane"/>
    <property type="evidence" value="ECO:0007669"/>
    <property type="project" value="UniProtKB-SubCell"/>
</dbReference>
<feature type="region of interest" description="Disordered" evidence="16">
    <location>
        <begin position="2839"/>
        <end position="2866"/>
    </location>
</feature>
<dbReference type="GO" id="GO:0036064">
    <property type="term" value="C:ciliary basal body"/>
    <property type="evidence" value="ECO:0007669"/>
    <property type="project" value="TreeGrafter"/>
</dbReference>
<dbReference type="Proteomes" id="UP000018201">
    <property type="component" value="Unassembled WGS sequence"/>
</dbReference>
<comment type="similarity">
    <text evidence="4">Belongs to the CFAP206 family.</text>
</comment>
<feature type="region of interest" description="Disordered" evidence="16">
    <location>
        <begin position="552"/>
        <end position="612"/>
    </location>
</feature>
<dbReference type="GO" id="GO:0005930">
    <property type="term" value="C:axoneme"/>
    <property type="evidence" value="ECO:0007669"/>
    <property type="project" value="UniProtKB-SubCell"/>
</dbReference>
<comment type="subcellular location">
    <subcellularLocation>
        <location evidence="1">Cytoplasm</location>
        <location evidence="1">Cytoskeleton</location>
        <location evidence="1">Cilium axoneme</location>
    </subcellularLocation>
    <subcellularLocation>
        <location evidence="2">Membrane</location>
        <topology evidence="2">Single-pass type I membrane protein</topology>
    </subcellularLocation>
</comment>
<feature type="compositionally biased region" description="Polar residues" evidence="16">
    <location>
        <begin position="42"/>
        <end position="54"/>
    </location>
</feature>
<feature type="compositionally biased region" description="Low complexity" evidence="16">
    <location>
        <begin position="1019"/>
        <end position="1038"/>
    </location>
</feature>
<keyword evidence="8" id="KW-0732">Signal</keyword>
<feature type="compositionally biased region" description="Basic and acidic residues" evidence="16">
    <location>
        <begin position="927"/>
        <end position="948"/>
    </location>
</feature>
<feature type="region of interest" description="Disordered" evidence="16">
    <location>
        <begin position="1484"/>
        <end position="1554"/>
    </location>
</feature>
<dbReference type="OrthoDB" id="346649at2759"/>
<evidence type="ECO:0000256" key="10">
    <source>
        <dbReference type="ARBA" id="ARBA00022989"/>
    </source>
</evidence>
<feature type="region of interest" description="Disordered" evidence="16">
    <location>
        <begin position="1723"/>
        <end position="1744"/>
    </location>
</feature>
<feature type="region of interest" description="Disordered" evidence="16">
    <location>
        <begin position="1566"/>
        <end position="1612"/>
    </location>
</feature>
<evidence type="ECO:0000256" key="14">
    <source>
        <dbReference type="ARBA" id="ARBA00023212"/>
    </source>
</evidence>
<keyword evidence="13" id="KW-0325">Glycoprotein</keyword>
<feature type="region of interest" description="Disordered" evidence="16">
    <location>
        <begin position="1"/>
        <end position="70"/>
    </location>
</feature>
<feature type="region of interest" description="Disordered" evidence="16">
    <location>
        <begin position="381"/>
        <end position="442"/>
    </location>
</feature>
<feature type="compositionally biased region" description="Polar residues" evidence="16">
    <location>
        <begin position="22"/>
        <end position="34"/>
    </location>
</feature>
<keyword evidence="6" id="KW-0963">Cytoplasm</keyword>
<dbReference type="PANTHER" id="PTHR21442">
    <property type="entry name" value="CILIA- AND FLAGELLA-ASSOCIATED PROTEIN 206"/>
    <property type="match status" value="1"/>
</dbReference>
<evidence type="ECO:0000256" key="5">
    <source>
        <dbReference type="ARBA" id="ARBA00021602"/>
    </source>
</evidence>
<feature type="compositionally biased region" description="Low complexity" evidence="16">
    <location>
        <begin position="1262"/>
        <end position="1277"/>
    </location>
</feature>
<keyword evidence="15" id="KW-0966">Cell projection</keyword>
<feature type="region of interest" description="Disordered" evidence="16">
    <location>
        <begin position="1000"/>
        <end position="1298"/>
    </location>
</feature>
<feature type="compositionally biased region" description="Low complexity" evidence="16">
    <location>
        <begin position="2648"/>
        <end position="2659"/>
    </location>
</feature>
<evidence type="ECO:0000256" key="6">
    <source>
        <dbReference type="ARBA" id="ARBA00022490"/>
    </source>
</evidence>
<keyword evidence="12 17" id="KW-0472">Membrane</keyword>
<evidence type="ECO:0000256" key="4">
    <source>
        <dbReference type="ARBA" id="ARBA00010500"/>
    </source>
</evidence>
<evidence type="ECO:0000256" key="11">
    <source>
        <dbReference type="ARBA" id="ARBA00023069"/>
    </source>
</evidence>
<dbReference type="PRINTS" id="PR01361">
    <property type="entry name" value="MEROZOITESA"/>
</dbReference>
<dbReference type="SMART" id="SM00815">
    <property type="entry name" value="AMA-1"/>
    <property type="match status" value="1"/>
</dbReference>
<dbReference type="VEuPathDB" id="ToxoDB:EPH_0010280"/>
<evidence type="ECO:0000256" key="13">
    <source>
        <dbReference type="ARBA" id="ARBA00023180"/>
    </source>
</evidence>
<evidence type="ECO:0000256" key="8">
    <source>
        <dbReference type="ARBA" id="ARBA00022729"/>
    </source>
</evidence>
<feature type="compositionally biased region" description="Polar residues" evidence="16">
    <location>
        <begin position="1"/>
        <end position="11"/>
    </location>
</feature>
<reference evidence="18" key="1">
    <citation type="submission" date="2013-10" db="EMBL/GenBank/DDBJ databases">
        <title>Genomic analysis of the causative agents of coccidiosis in chickens.</title>
        <authorList>
            <person name="Reid A.J."/>
            <person name="Blake D."/>
            <person name="Billington K."/>
            <person name="Browne H."/>
            <person name="Dunn M."/>
            <person name="Hung S."/>
            <person name="Kawahara F."/>
            <person name="Miranda-Saavedra D."/>
            <person name="Mourier T."/>
            <person name="Nagra H."/>
            <person name="Otto T.D."/>
            <person name="Rawlings N."/>
            <person name="Sanchez A."/>
            <person name="Sanders M."/>
            <person name="Subramaniam C."/>
            <person name="Tay Y."/>
            <person name="Dear P."/>
            <person name="Doerig C."/>
            <person name="Gruber A."/>
            <person name="Parkinson J."/>
            <person name="Shirley M."/>
            <person name="Wan K.L."/>
            <person name="Berriman M."/>
            <person name="Tomley F."/>
            <person name="Pain A."/>
        </authorList>
    </citation>
    <scope>NUCLEOTIDE SEQUENCE [LARGE SCALE GENOMIC DNA]</scope>
    <source>
        <strain evidence="18">Houghton</strain>
    </source>
</reference>
<feature type="region of interest" description="Disordered" evidence="16">
    <location>
        <begin position="1798"/>
        <end position="1849"/>
    </location>
</feature>
<evidence type="ECO:0000256" key="16">
    <source>
        <dbReference type="SAM" id="MobiDB-lite"/>
    </source>
</evidence>
<keyword evidence="19" id="KW-1185">Reference proteome</keyword>
<keyword evidence="14" id="KW-0206">Cytoskeleton</keyword>
<dbReference type="InterPro" id="IPR003298">
    <property type="entry name" value="Apmem_Ag1"/>
</dbReference>
<evidence type="ECO:0000256" key="17">
    <source>
        <dbReference type="SAM" id="Phobius"/>
    </source>
</evidence>
<keyword evidence="10 17" id="KW-1133">Transmembrane helix</keyword>
<dbReference type="PANTHER" id="PTHR21442:SF0">
    <property type="entry name" value="CILIA- AND FLAGELLA-ASSOCIATED PROTEIN 206"/>
    <property type="match status" value="1"/>
</dbReference>
<feature type="compositionally biased region" description="Basic and acidic residues" evidence="16">
    <location>
        <begin position="2684"/>
        <end position="2695"/>
    </location>
</feature>
<feature type="region of interest" description="Disordered" evidence="16">
    <location>
        <begin position="3592"/>
        <end position="3611"/>
    </location>
</feature>
<feature type="compositionally biased region" description="Polar residues" evidence="16">
    <location>
        <begin position="1232"/>
        <end position="1243"/>
    </location>
</feature>
<dbReference type="InterPro" id="IPR021897">
    <property type="entry name" value="FAP206"/>
</dbReference>
<keyword evidence="11" id="KW-0969">Cilium</keyword>
<keyword evidence="7 17" id="KW-0812">Transmembrane</keyword>
<dbReference type="EMBL" id="HG692194">
    <property type="protein sequence ID" value="CDI82023.1"/>
    <property type="molecule type" value="Genomic_DNA"/>
</dbReference>
<feature type="compositionally biased region" description="Basic and acidic residues" evidence="16">
    <location>
        <begin position="1044"/>
        <end position="1053"/>
    </location>
</feature>
<feature type="compositionally biased region" description="Polar residues" evidence="16">
    <location>
        <begin position="1808"/>
        <end position="1828"/>
    </location>
</feature>
<feature type="compositionally biased region" description="Basic residues" evidence="16">
    <location>
        <begin position="2433"/>
        <end position="2448"/>
    </location>
</feature>
<evidence type="ECO:0000256" key="9">
    <source>
        <dbReference type="ARBA" id="ARBA00022794"/>
    </source>
</evidence>
<feature type="compositionally biased region" description="Basic and acidic residues" evidence="16">
    <location>
        <begin position="1073"/>
        <end position="1091"/>
    </location>
</feature>
<feature type="region of interest" description="Disordered" evidence="16">
    <location>
        <begin position="2430"/>
        <end position="2473"/>
    </location>
</feature>
<feature type="region of interest" description="Disordered" evidence="16">
    <location>
        <begin position="919"/>
        <end position="962"/>
    </location>
</feature>
<feature type="compositionally biased region" description="Basic and acidic residues" evidence="16">
    <location>
        <begin position="1244"/>
        <end position="1256"/>
    </location>
</feature>
<organism evidence="18 19">
    <name type="scientific">Eimeria praecox</name>
    <dbReference type="NCBI Taxonomy" id="51316"/>
    <lineage>
        <taxon>Eukaryota</taxon>
        <taxon>Sar</taxon>
        <taxon>Alveolata</taxon>
        <taxon>Apicomplexa</taxon>
        <taxon>Conoidasida</taxon>
        <taxon>Coccidia</taxon>
        <taxon>Eucoccidiorida</taxon>
        <taxon>Eimeriorina</taxon>
        <taxon>Eimeriidae</taxon>
        <taxon>Eimeria</taxon>
    </lineage>
</organism>
<feature type="compositionally biased region" description="Basic and acidic residues" evidence="16">
    <location>
        <begin position="2708"/>
        <end position="2721"/>
    </location>
</feature>
<feature type="compositionally biased region" description="Basic and acidic residues" evidence="16">
    <location>
        <begin position="579"/>
        <end position="601"/>
    </location>
</feature>
<gene>
    <name evidence="18" type="ORF">EPH_0010280</name>
</gene>
<proteinExistence type="inferred from homology"/>
<dbReference type="Pfam" id="PF02430">
    <property type="entry name" value="AMA-1"/>
    <property type="match status" value="1"/>
</dbReference>
<feature type="region of interest" description="Disordered" evidence="16">
    <location>
        <begin position="2645"/>
        <end position="2801"/>
    </location>
</feature>